<accession>B9A8Z5</accession>
<evidence type="ECO:0000313" key="1">
    <source>
        <dbReference type="EMBL" id="BAH22276.1"/>
    </source>
</evidence>
<dbReference type="AlphaFoldDB" id="B9A8Z5"/>
<protein>
    <submittedName>
        <fullName evidence="1">Uncharacterized protein B3gp7</fullName>
    </submittedName>
</protein>
<dbReference type="PROSITE" id="PS51257">
    <property type="entry name" value="PROKAR_LIPOPROTEIN"/>
    <property type="match status" value="1"/>
</dbReference>
<name>B9A8Z5_9RICK</name>
<gene>
    <name evidence="1" type="primary">B3gp7</name>
</gene>
<dbReference type="EMBL" id="AB478516">
    <property type="protein sequence ID" value="BAH22276.1"/>
    <property type="molecule type" value="Genomic_DNA"/>
</dbReference>
<reference evidence="1" key="1">
    <citation type="journal article" date="2009" name="Appl. Environ. Microbiol.">
        <title>Complete WO phage sequences reveal their dynamic evolutionary trajectories and putative functional elements required for integration into the Wolbachia genome.</title>
        <authorList>
            <person name="Tanaka K."/>
            <person name="Furukawa S."/>
            <person name="Nikoh N."/>
            <person name="Sasaki T."/>
            <person name="Fukatsu T."/>
        </authorList>
    </citation>
    <scope>NUCLEOTIDE SEQUENCE</scope>
    <source>
        <strain evidence="1">WCauB</strain>
    </source>
</reference>
<proteinExistence type="predicted"/>
<sequence>MRFFNHTQASTAVFSCQGFKVWQTKERFSVPSSFLIPIIFINYSRNLTKSLRIEVASLDG</sequence>
<organism evidence="1">
    <name type="scientific">Wolbachia endosymbiont of Cadra cautella</name>
    <dbReference type="NCBI Taxonomy" id="190193"/>
    <lineage>
        <taxon>Bacteria</taxon>
        <taxon>Pseudomonadati</taxon>
        <taxon>Pseudomonadota</taxon>
        <taxon>Alphaproteobacteria</taxon>
        <taxon>Rickettsiales</taxon>
        <taxon>Anaplasmataceae</taxon>
        <taxon>Wolbachieae</taxon>
        <taxon>Wolbachia</taxon>
    </lineage>
</organism>